<dbReference type="AlphaFoldDB" id="A0A840LJ59"/>
<proteinExistence type="predicted"/>
<accession>A0A840LJ59</accession>
<gene>
    <name evidence="1" type="ORF">HNP55_004573</name>
</gene>
<dbReference type="Proteomes" id="UP000562027">
    <property type="component" value="Unassembled WGS sequence"/>
</dbReference>
<comment type="caution">
    <text evidence="1">The sequence shown here is derived from an EMBL/GenBank/DDBJ whole genome shotgun (WGS) entry which is preliminary data.</text>
</comment>
<organism evidence="1 2">
    <name type="scientific">Roseateles oligotrophus</name>
    <dbReference type="NCBI Taxonomy" id="1769250"/>
    <lineage>
        <taxon>Bacteria</taxon>
        <taxon>Pseudomonadati</taxon>
        <taxon>Pseudomonadota</taxon>
        <taxon>Betaproteobacteria</taxon>
        <taxon>Burkholderiales</taxon>
        <taxon>Sphaerotilaceae</taxon>
        <taxon>Roseateles</taxon>
    </lineage>
</organism>
<dbReference type="RefSeq" id="WP_184304493.1">
    <property type="nucleotide sequence ID" value="NZ_JACHLP010000013.1"/>
</dbReference>
<sequence length="63" mass="6834">MQFQVQIAAQVHIPASRIQQLLNAEAGADEEPAKPYGCGWFDSSYELSAGLEVIENAGFCFAD</sequence>
<reference evidence="1 2" key="1">
    <citation type="submission" date="2020-08" db="EMBL/GenBank/DDBJ databases">
        <title>Functional genomics of gut bacteria from endangered species of beetles.</title>
        <authorList>
            <person name="Carlos-Shanley C."/>
        </authorList>
    </citation>
    <scope>NUCLEOTIDE SEQUENCE [LARGE SCALE GENOMIC DNA]</scope>
    <source>
        <strain evidence="1 2">S00239</strain>
    </source>
</reference>
<protein>
    <submittedName>
        <fullName evidence="1">Uncharacterized protein</fullName>
    </submittedName>
</protein>
<name>A0A840LJ59_9BURK</name>
<keyword evidence="2" id="KW-1185">Reference proteome</keyword>
<evidence type="ECO:0000313" key="2">
    <source>
        <dbReference type="Proteomes" id="UP000562027"/>
    </source>
</evidence>
<dbReference type="EMBL" id="JACHLP010000013">
    <property type="protein sequence ID" value="MBB4846019.1"/>
    <property type="molecule type" value="Genomic_DNA"/>
</dbReference>
<evidence type="ECO:0000313" key="1">
    <source>
        <dbReference type="EMBL" id="MBB4846019.1"/>
    </source>
</evidence>